<evidence type="ECO:0000313" key="3">
    <source>
        <dbReference type="Proteomes" id="UP001362999"/>
    </source>
</evidence>
<sequence length="106" mass="12003">MSTTALDSTYGAWFISLLLETILYGMGILQTWNYFAARATDPRAVQATVAVVFFLETVQVIFFSISSYSRLVTDVGMWIEGRIPYNFLLQHVVHFCSVVNLADLRL</sequence>
<proteinExistence type="predicted"/>
<reference evidence="2 3" key="1">
    <citation type="journal article" date="2024" name="J Genomics">
        <title>Draft genome sequencing and assembly of Favolaschia claudopus CIRM-BRFM 2984 isolated from oak limbs.</title>
        <authorList>
            <person name="Navarro D."/>
            <person name="Drula E."/>
            <person name="Chaduli D."/>
            <person name="Cazenave R."/>
            <person name="Ahrendt S."/>
            <person name="Wang J."/>
            <person name="Lipzen A."/>
            <person name="Daum C."/>
            <person name="Barry K."/>
            <person name="Grigoriev I.V."/>
            <person name="Favel A."/>
            <person name="Rosso M.N."/>
            <person name="Martin F."/>
        </authorList>
    </citation>
    <scope>NUCLEOTIDE SEQUENCE [LARGE SCALE GENOMIC DNA]</scope>
    <source>
        <strain evidence="2 3">CIRM-BRFM 2984</strain>
    </source>
</reference>
<feature type="transmembrane region" description="Helical" evidence="1">
    <location>
        <begin position="12"/>
        <end position="32"/>
    </location>
</feature>
<evidence type="ECO:0000313" key="2">
    <source>
        <dbReference type="EMBL" id="KAK7016464.1"/>
    </source>
</evidence>
<comment type="caution">
    <text evidence="2">The sequence shown here is derived from an EMBL/GenBank/DDBJ whole genome shotgun (WGS) entry which is preliminary data.</text>
</comment>
<keyword evidence="1" id="KW-0812">Transmembrane</keyword>
<accession>A0AAW0AUY3</accession>
<keyword evidence="3" id="KW-1185">Reference proteome</keyword>
<evidence type="ECO:0000256" key="1">
    <source>
        <dbReference type="SAM" id="Phobius"/>
    </source>
</evidence>
<gene>
    <name evidence="2" type="ORF">R3P38DRAFT_3202601</name>
</gene>
<feature type="transmembrane region" description="Helical" evidence="1">
    <location>
        <begin position="44"/>
        <end position="65"/>
    </location>
</feature>
<keyword evidence="1" id="KW-0472">Membrane</keyword>
<keyword evidence="1" id="KW-1133">Transmembrane helix</keyword>
<dbReference type="AlphaFoldDB" id="A0AAW0AUY3"/>
<dbReference type="EMBL" id="JAWWNJ010000050">
    <property type="protein sequence ID" value="KAK7016464.1"/>
    <property type="molecule type" value="Genomic_DNA"/>
</dbReference>
<organism evidence="2 3">
    <name type="scientific">Favolaschia claudopus</name>
    <dbReference type="NCBI Taxonomy" id="2862362"/>
    <lineage>
        <taxon>Eukaryota</taxon>
        <taxon>Fungi</taxon>
        <taxon>Dikarya</taxon>
        <taxon>Basidiomycota</taxon>
        <taxon>Agaricomycotina</taxon>
        <taxon>Agaricomycetes</taxon>
        <taxon>Agaricomycetidae</taxon>
        <taxon>Agaricales</taxon>
        <taxon>Marasmiineae</taxon>
        <taxon>Mycenaceae</taxon>
        <taxon>Favolaschia</taxon>
    </lineage>
</organism>
<protein>
    <submittedName>
        <fullName evidence="2">Uncharacterized protein</fullName>
    </submittedName>
</protein>
<dbReference type="Proteomes" id="UP001362999">
    <property type="component" value="Unassembled WGS sequence"/>
</dbReference>
<name>A0AAW0AUY3_9AGAR</name>